<reference evidence="1" key="1">
    <citation type="submission" date="2023-08" db="EMBL/GenBank/DDBJ databases">
        <title>A de novo genome assembly of Solanum verrucosum Schlechtendal, a Mexican diploid species geographically isolated from the other diploid A-genome species in potato relatives.</title>
        <authorList>
            <person name="Hosaka K."/>
        </authorList>
    </citation>
    <scope>NUCLEOTIDE SEQUENCE</scope>
    <source>
        <tissue evidence="1">Young leaves</tissue>
    </source>
</reference>
<dbReference type="Proteomes" id="UP001234989">
    <property type="component" value="Chromosome 1"/>
</dbReference>
<organism evidence="1 2">
    <name type="scientific">Solanum verrucosum</name>
    <dbReference type="NCBI Taxonomy" id="315347"/>
    <lineage>
        <taxon>Eukaryota</taxon>
        <taxon>Viridiplantae</taxon>
        <taxon>Streptophyta</taxon>
        <taxon>Embryophyta</taxon>
        <taxon>Tracheophyta</taxon>
        <taxon>Spermatophyta</taxon>
        <taxon>Magnoliopsida</taxon>
        <taxon>eudicotyledons</taxon>
        <taxon>Gunneridae</taxon>
        <taxon>Pentapetalae</taxon>
        <taxon>asterids</taxon>
        <taxon>lamiids</taxon>
        <taxon>Solanales</taxon>
        <taxon>Solanaceae</taxon>
        <taxon>Solanoideae</taxon>
        <taxon>Solaneae</taxon>
        <taxon>Solanum</taxon>
    </lineage>
</organism>
<name>A0AAF0PRC0_SOLVR</name>
<accession>A0AAF0PRC0</accession>
<evidence type="ECO:0000313" key="2">
    <source>
        <dbReference type="Proteomes" id="UP001234989"/>
    </source>
</evidence>
<dbReference type="AlphaFoldDB" id="A0AAF0PRC0"/>
<dbReference type="EMBL" id="CP133612">
    <property type="protein sequence ID" value="WMV09316.1"/>
    <property type="molecule type" value="Genomic_DNA"/>
</dbReference>
<evidence type="ECO:0000313" key="1">
    <source>
        <dbReference type="EMBL" id="WMV09316.1"/>
    </source>
</evidence>
<proteinExistence type="predicted"/>
<gene>
    <name evidence="1" type="ORF">MTR67_002701</name>
</gene>
<keyword evidence="2" id="KW-1185">Reference proteome</keyword>
<protein>
    <submittedName>
        <fullName evidence="1">Uncharacterized protein</fullName>
    </submittedName>
</protein>
<sequence length="28" mass="3119">MERSVCCRVVLQSSTILPNDSNHEDTKG</sequence>